<dbReference type="AlphaFoldDB" id="A0A2V4MIB8"/>
<evidence type="ECO:0000259" key="5">
    <source>
        <dbReference type="PROSITE" id="PS50977"/>
    </source>
</evidence>
<dbReference type="InterPro" id="IPR001647">
    <property type="entry name" value="HTH_TetR"/>
</dbReference>
<gene>
    <name evidence="6" type="ORF">DI396_15710</name>
</gene>
<dbReference type="Gene3D" id="1.10.357.10">
    <property type="entry name" value="Tetracycline Repressor, domain 2"/>
    <property type="match status" value="1"/>
</dbReference>
<dbReference type="Pfam" id="PF17937">
    <property type="entry name" value="TetR_C_28"/>
    <property type="match status" value="1"/>
</dbReference>
<protein>
    <submittedName>
        <fullName evidence="6">TetR/AcrR family transcriptional regulator</fullName>
    </submittedName>
</protein>
<name>A0A2V4MIB8_9RHOB</name>
<dbReference type="InterPro" id="IPR050109">
    <property type="entry name" value="HTH-type_TetR-like_transc_reg"/>
</dbReference>
<dbReference type="InterPro" id="IPR009057">
    <property type="entry name" value="Homeodomain-like_sf"/>
</dbReference>
<dbReference type="Proteomes" id="UP000248012">
    <property type="component" value="Unassembled WGS sequence"/>
</dbReference>
<dbReference type="EMBL" id="QFVT01000015">
    <property type="protein sequence ID" value="PYC46361.1"/>
    <property type="molecule type" value="Genomic_DNA"/>
</dbReference>
<dbReference type="InterPro" id="IPR041479">
    <property type="entry name" value="TetR_CgmR_C"/>
</dbReference>
<feature type="domain" description="HTH tetR-type" evidence="5">
    <location>
        <begin position="38"/>
        <end position="98"/>
    </location>
</feature>
<dbReference type="SUPFAM" id="SSF46689">
    <property type="entry name" value="Homeodomain-like"/>
    <property type="match status" value="1"/>
</dbReference>
<dbReference type="PANTHER" id="PTHR30055">
    <property type="entry name" value="HTH-TYPE TRANSCRIPTIONAL REGULATOR RUTR"/>
    <property type="match status" value="1"/>
</dbReference>
<proteinExistence type="predicted"/>
<keyword evidence="1" id="KW-0805">Transcription regulation</keyword>
<keyword evidence="3" id="KW-0804">Transcription</keyword>
<feature type="DNA-binding region" description="H-T-H motif" evidence="4">
    <location>
        <begin position="61"/>
        <end position="80"/>
    </location>
</feature>
<keyword evidence="2 4" id="KW-0238">DNA-binding</keyword>
<dbReference type="Pfam" id="PF00440">
    <property type="entry name" value="TetR_N"/>
    <property type="match status" value="1"/>
</dbReference>
<accession>A0A2V4MIB8</accession>
<evidence type="ECO:0000256" key="4">
    <source>
        <dbReference type="PROSITE-ProRule" id="PRU00335"/>
    </source>
</evidence>
<evidence type="ECO:0000313" key="7">
    <source>
        <dbReference type="Proteomes" id="UP000248012"/>
    </source>
</evidence>
<dbReference type="PROSITE" id="PS50977">
    <property type="entry name" value="HTH_TETR_2"/>
    <property type="match status" value="1"/>
</dbReference>
<evidence type="ECO:0000256" key="2">
    <source>
        <dbReference type="ARBA" id="ARBA00023125"/>
    </source>
</evidence>
<evidence type="ECO:0000256" key="3">
    <source>
        <dbReference type="ARBA" id="ARBA00023163"/>
    </source>
</evidence>
<comment type="caution">
    <text evidence="6">The sequence shown here is derived from an EMBL/GenBank/DDBJ whole genome shotgun (WGS) entry which is preliminary data.</text>
</comment>
<dbReference type="OrthoDB" id="9809772at2"/>
<keyword evidence="7" id="KW-1185">Reference proteome</keyword>
<organism evidence="6 7">
    <name type="scientific">Litorivita pollutaquae</name>
    <dbReference type="NCBI Taxonomy" id="2200892"/>
    <lineage>
        <taxon>Bacteria</taxon>
        <taxon>Pseudomonadati</taxon>
        <taxon>Pseudomonadota</taxon>
        <taxon>Alphaproteobacteria</taxon>
        <taxon>Rhodobacterales</taxon>
        <taxon>Paracoccaceae</taxon>
        <taxon>Litorivita</taxon>
    </lineage>
</organism>
<dbReference type="GO" id="GO:0000976">
    <property type="term" value="F:transcription cis-regulatory region binding"/>
    <property type="evidence" value="ECO:0007669"/>
    <property type="project" value="TreeGrafter"/>
</dbReference>
<evidence type="ECO:0000256" key="1">
    <source>
        <dbReference type="ARBA" id="ARBA00023015"/>
    </source>
</evidence>
<evidence type="ECO:0000313" key="6">
    <source>
        <dbReference type="EMBL" id="PYC46361.1"/>
    </source>
</evidence>
<dbReference type="GO" id="GO:0003700">
    <property type="term" value="F:DNA-binding transcription factor activity"/>
    <property type="evidence" value="ECO:0007669"/>
    <property type="project" value="TreeGrafter"/>
</dbReference>
<dbReference type="PANTHER" id="PTHR30055:SF234">
    <property type="entry name" value="HTH-TYPE TRANSCRIPTIONAL REGULATOR BETI"/>
    <property type="match status" value="1"/>
</dbReference>
<sequence>MWCRTYERGLAAGARFTVPSGRYCQGGGMSKTITSSKMKTRNRIIAAARDLAAERGPRHISIAEVAVRAGLSKGGVLYHFHTKAEMLAAIVSFHVEKTAERIEHHMPEAGQNRLAQALIAAHRDERQEPTPASSGIFAVLAEHSNLLDPVRRHQQAILDTLQRESNDPELAMIVLLALEGMRAFSLFEFDILAPETEEALLDRMNDLLTSASIPTCDDLSGT</sequence>
<dbReference type="PRINTS" id="PR00455">
    <property type="entry name" value="HTHTETR"/>
</dbReference>
<reference evidence="6 7" key="1">
    <citation type="submission" date="2018-05" db="EMBL/GenBank/DDBJ databases">
        <title>Oceanovita maritima gen. nov., sp. nov., a marine bacterium in the family Rhodobacteraceae isolated from surface seawater of Lundu port Xiamen, China.</title>
        <authorList>
            <person name="Hetharua B.H."/>
            <person name="Min D."/>
            <person name="Liao H."/>
            <person name="Tian Y."/>
        </authorList>
    </citation>
    <scope>NUCLEOTIDE SEQUENCE [LARGE SCALE GENOMIC DNA]</scope>
    <source>
        <strain evidence="6 7">FSX-11</strain>
    </source>
</reference>